<evidence type="ECO:0000313" key="2">
    <source>
        <dbReference type="Proteomes" id="UP000749646"/>
    </source>
</evidence>
<keyword evidence="2" id="KW-1185">Reference proteome</keyword>
<proteinExistence type="predicted"/>
<dbReference type="Proteomes" id="UP000749646">
    <property type="component" value="Unassembled WGS sequence"/>
</dbReference>
<dbReference type="OrthoDB" id="2434387at2759"/>
<gene>
    <name evidence="1" type="ORF">BGZ65_006581</name>
</gene>
<evidence type="ECO:0000313" key="1">
    <source>
        <dbReference type="EMBL" id="KAF9986696.1"/>
    </source>
</evidence>
<protein>
    <submittedName>
        <fullName evidence="1">Uncharacterized protein</fullName>
    </submittedName>
</protein>
<reference evidence="1" key="1">
    <citation type="journal article" date="2020" name="Fungal Divers.">
        <title>Resolving the Mortierellaceae phylogeny through synthesis of multi-gene phylogenetics and phylogenomics.</title>
        <authorList>
            <person name="Vandepol N."/>
            <person name="Liber J."/>
            <person name="Desiro A."/>
            <person name="Na H."/>
            <person name="Kennedy M."/>
            <person name="Barry K."/>
            <person name="Grigoriev I.V."/>
            <person name="Miller A.N."/>
            <person name="O'Donnell K."/>
            <person name="Stajich J.E."/>
            <person name="Bonito G."/>
        </authorList>
    </citation>
    <scope>NUCLEOTIDE SEQUENCE</scope>
    <source>
        <strain evidence="1">MES-2147</strain>
    </source>
</reference>
<dbReference type="EMBL" id="JAAAHW010003214">
    <property type="protein sequence ID" value="KAF9986696.1"/>
    <property type="molecule type" value="Genomic_DNA"/>
</dbReference>
<dbReference type="AlphaFoldDB" id="A0A9P6SP96"/>
<name>A0A9P6SP96_9FUNG</name>
<sequence length="284" mass="32882">MVDSLLKDSATDAVDLLRSHFVGHLNEVSIPDEKERKLADFLTAEGVLSTMGDSYRMASTYIDSFVRRYIIPAKYPHYPSSLAPRIYPNGPLDVLDILQLTISSFDKNLIRRAPRQSYKNSGQIEVGGNSKVDIPRESVYDTELSRILTSWLSKEERYEITCQCHLRELDNHKYSDIVIRKKDKPTIVLELLATGDQSTVRNHIKRTDNYRRLLEANEAWVVHFTCEDNYLQHPYWQSDAELDEGINMVHFWHDLCFENVRMSARWKDSNGDVHENDDRVVCSA</sequence>
<comment type="caution">
    <text evidence="1">The sequence shown here is derived from an EMBL/GenBank/DDBJ whole genome shotgun (WGS) entry which is preliminary data.</text>
</comment>
<accession>A0A9P6SP96</accession>
<organism evidence="1 2">
    <name type="scientific">Modicella reniformis</name>
    <dbReference type="NCBI Taxonomy" id="1440133"/>
    <lineage>
        <taxon>Eukaryota</taxon>
        <taxon>Fungi</taxon>
        <taxon>Fungi incertae sedis</taxon>
        <taxon>Mucoromycota</taxon>
        <taxon>Mortierellomycotina</taxon>
        <taxon>Mortierellomycetes</taxon>
        <taxon>Mortierellales</taxon>
        <taxon>Mortierellaceae</taxon>
        <taxon>Modicella</taxon>
    </lineage>
</organism>